<dbReference type="Gene3D" id="3.60.21.10">
    <property type="match status" value="1"/>
</dbReference>
<keyword evidence="3 8" id="KW-0378">Hydrolase</keyword>
<dbReference type="GO" id="GO:0046872">
    <property type="term" value="F:metal ion binding"/>
    <property type="evidence" value="ECO:0007669"/>
    <property type="project" value="UniProtKB-KW"/>
</dbReference>
<evidence type="ECO:0000256" key="7">
    <source>
        <dbReference type="ARBA" id="ARBA00048336"/>
    </source>
</evidence>
<comment type="similarity">
    <text evidence="8">Belongs to the PPP phosphatase family.</text>
</comment>
<comment type="catalytic activity">
    <reaction evidence="6">
        <text>O-phospho-L-seryl-[protein] + H2O = L-seryl-[protein] + phosphate</text>
        <dbReference type="Rhea" id="RHEA:20629"/>
        <dbReference type="Rhea" id="RHEA-COMP:9863"/>
        <dbReference type="Rhea" id="RHEA-COMP:11604"/>
        <dbReference type="ChEBI" id="CHEBI:15377"/>
        <dbReference type="ChEBI" id="CHEBI:29999"/>
        <dbReference type="ChEBI" id="CHEBI:43474"/>
        <dbReference type="ChEBI" id="CHEBI:83421"/>
        <dbReference type="EC" id="3.1.3.16"/>
    </reaction>
</comment>
<dbReference type="FunFam" id="3.60.21.10:FF:000005">
    <property type="entry name" value="Serine/threonine-protein phosphatase"/>
    <property type="match status" value="1"/>
</dbReference>
<dbReference type="OMA" id="MCLKVKY"/>
<dbReference type="AlphaFoldDB" id="A0A642UW70"/>
<dbReference type="Pfam" id="PF00149">
    <property type="entry name" value="Metallophos"/>
    <property type="match status" value="1"/>
</dbReference>
<proteinExistence type="inferred from homology"/>
<evidence type="ECO:0000256" key="8">
    <source>
        <dbReference type="RuleBase" id="RU004273"/>
    </source>
</evidence>
<dbReference type="InterPro" id="IPR004843">
    <property type="entry name" value="Calcineurin-like_PHP"/>
</dbReference>
<dbReference type="InterPro" id="IPR047129">
    <property type="entry name" value="PPA2-like"/>
</dbReference>
<evidence type="ECO:0000256" key="3">
    <source>
        <dbReference type="ARBA" id="ARBA00022801"/>
    </source>
</evidence>
<dbReference type="SMART" id="SM00156">
    <property type="entry name" value="PP2Ac"/>
    <property type="match status" value="1"/>
</dbReference>
<dbReference type="PANTHER" id="PTHR45619">
    <property type="entry name" value="SERINE/THREONINE-PROTEIN PHOSPHATASE PP2A-RELATED"/>
    <property type="match status" value="1"/>
</dbReference>
<gene>
    <name evidence="10" type="ORF">DIURU_000951</name>
</gene>
<dbReference type="InterPro" id="IPR006186">
    <property type="entry name" value="Ser/Thr-sp_prot-phosphatase"/>
</dbReference>
<reference evidence="10 11" key="1">
    <citation type="submission" date="2019-07" db="EMBL/GenBank/DDBJ databases">
        <title>Genome assembly of two rare yeast pathogens: Diutina rugosa and Trichomonascus ciferrii.</title>
        <authorList>
            <person name="Mixao V."/>
            <person name="Saus E."/>
            <person name="Hansen A."/>
            <person name="Lass-Flor C."/>
            <person name="Gabaldon T."/>
        </authorList>
    </citation>
    <scope>NUCLEOTIDE SEQUENCE [LARGE SCALE GENOMIC DNA]</scope>
    <source>
        <strain evidence="10 11">CBS 613</strain>
    </source>
</reference>
<dbReference type="RefSeq" id="XP_034014304.1">
    <property type="nucleotide sequence ID" value="XM_034159256.1"/>
</dbReference>
<name>A0A642UW70_DIURU</name>
<evidence type="ECO:0000313" key="11">
    <source>
        <dbReference type="Proteomes" id="UP000449547"/>
    </source>
</evidence>
<dbReference type="SUPFAM" id="SSF56300">
    <property type="entry name" value="Metallo-dependent phosphatases"/>
    <property type="match status" value="1"/>
</dbReference>
<evidence type="ECO:0000259" key="9">
    <source>
        <dbReference type="PROSITE" id="PS00125"/>
    </source>
</evidence>
<keyword evidence="4" id="KW-0904">Protein phosphatase</keyword>
<protein>
    <recommendedName>
        <fullName evidence="8">Serine/threonine-protein phosphatase</fullName>
        <ecNumber evidence="8">3.1.3.16</ecNumber>
    </recommendedName>
</protein>
<sequence length="314" mass="35915">MGERGPDQWLEQIKKCIALSESDMKQLCELVKELLMEESNIQPVQSPVTVCGDIHGQFHDLLELFRISGGIPSDDNQNNYIFLGDYVDRGYFSLETFTLLMVLKVKYPHRITLVRGNHESRQITQVYGFYEECLNKYGSTTVWKYCCQVFDFLTLAAIIDGKILCVHGGLSPEVRMLDQIRVLSRAQEVPHEGGFCDLVWSDPDNVDTWAVSPRGAGWLFGSKVSREFNHINNLQLIARAHQLVMEGFRYHFKDKDVVTVWSAPNYCYRCGNVASVMQVDEDLDPNFKIFSAVEDGDLMVKNNASKQNRSDYFL</sequence>
<keyword evidence="2" id="KW-0479">Metal-binding</keyword>
<dbReference type="Proteomes" id="UP000449547">
    <property type="component" value="Unassembled WGS sequence"/>
</dbReference>
<dbReference type="GO" id="GO:0004722">
    <property type="term" value="F:protein serine/threonine phosphatase activity"/>
    <property type="evidence" value="ECO:0007669"/>
    <property type="project" value="UniProtKB-EC"/>
</dbReference>
<dbReference type="CDD" id="cd07415">
    <property type="entry name" value="MPP_PP2A_PP4_PP6"/>
    <property type="match status" value="1"/>
</dbReference>
<dbReference type="EC" id="3.1.3.16" evidence="8"/>
<feature type="domain" description="Serine/threonine specific protein phosphatases" evidence="9">
    <location>
        <begin position="114"/>
        <end position="119"/>
    </location>
</feature>
<evidence type="ECO:0000256" key="6">
    <source>
        <dbReference type="ARBA" id="ARBA00047761"/>
    </source>
</evidence>
<dbReference type="PROSITE" id="PS00125">
    <property type="entry name" value="SER_THR_PHOSPHATASE"/>
    <property type="match status" value="1"/>
</dbReference>
<keyword evidence="11" id="KW-1185">Reference proteome</keyword>
<evidence type="ECO:0000256" key="4">
    <source>
        <dbReference type="ARBA" id="ARBA00022912"/>
    </source>
</evidence>
<organism evidence="10 11">
    <name type="scientific">Diutina rugosa</name>
    <name type="common">Yeast</name>
    <name type="synonym">Candida rugosa</name>
    <dbReference type="NCBI Taxonomy" id="5481"/>
    <lineage>
        <taxon>Eukaryota</taxon>
        <taxon>Fungi</taxon>
        <taxon>Dikarya</taxon>
        <taxon>Ascomycota</taxon>
        <taxon>Saccharomycotina</taxon>
        <taxon>Pichiomycetes</taxon>
        <taxon>Debaryomycetaceae</taxon>
        <taxon>Diutina</taxon>
    </lineage>
</organism>
<dbReference type="VEuPathDB" id="FungiDB:DIURU_000951"/>
<comment type="caution">
    <text evidence="10">The sequence shown here is derived from an EMBL/GenBank/DDBJ whole genome shotgun (WGS) entry which is preliminary data.</text>
</comment>
<dbReference type="EMBL" id="SWFT01000031">
    <property type="protein sequence ID" value="KAA8906790.1"/>
    <property type="molecule type" value="Genomic_DNA"/>
</dbReference>
<accession>A0A642UW70</accession>
<dbReference type="GeneID" id="54779604"/>
<comment type="cofactor">
    <cofactor evidence="1">
        <name>Mn(2+)</name>
        <dbReference type="ChEBI" id="CHEBI:29035"/>
    </cofactor>
</comment>
<evidence type="ECO:0000256" key="1">
    <source>
        <dbReference type="ARBA" id="ARBA00001936"/>
    </source>
</evidence>
<comment type="catalytic activity">
    <reaction evidence="7 8">
        <text>O-phospho-L-threonyl-[protein] + H2O = L-threonyl-[protein] + phosphate</text>
        <dbReference type="Rhea" id="RHEA:47004"/>
        <dbReference type="Rhea" id="RHEA-COMP:11060"/>
        <dbReference type="Rhea" id="RHEA-COMP:11605"/>
        <dbReference type="ChEBI" id="CHEBI:15377"/>
        <dbReference type="ChEBI" id="CHEBI:30013"/>
        <dbReference type="ChEBI" id="CHEBI:43474"/>
        <dbReference type="ChEBI" id="CHEBI:61977"/>
        <dbReference type="EC" id="3.1.3.16"/>
    </reaction>
</comment>
<dbReference type="PRINTS" id="PR00114">
    <property type="entry name" value="STPHPHTASE"/>
</dbReference>
<dbReference type="OrthoDB" id="1930084at2759"/>
<keyword evidence="5" id="KW-0464">Manganese</keyword>
<evidence type="ECO:0000313" key="10">
    <source>
        <dbReference type="EMBL" id="KAA8906790.1"/>
    </source>
</evidence>
<evidence type="ECO:0000256" key="5">
    <source>
        <dbReference type="ARBA" id="ARBA00023211"/>
    </source>
</evidence>
<evidence type="ECO:0000256" key="2">
    <source>
        <dbReference type="ARBA" id="ARBA00022723"/>
    </source>
</evidence>
<dbReference type="InterPro" id="IPR029052">
    <property type="entry name" value="Metallo-depent_PP-like"/>
</dbReference>